<evidence type="ECO:0000313" key="3">
    <source>
        <dbReference type="EnsemblPlants" id="PGSC0003DMT400010354"/>
    </source>
</evidence>
<protein>
    <submittedName>
        <fullName evidence="3">Uncharacterized protein</fullName>
    </submittedName>
</protein>
<dbReference type="EnsemblPlants" id="PGSC0003DMT400010354">
    <property type="protein sequence ID" value="PGSC0003DMT400010354"/>
    <property type="gene ID" value="PGSC0003DMG400004043"/>
</dbReference>
<evidence type="ECO:0000256" key="2">
    <source>
        <dbReference type="SAM" id="MobiDB-lite"/>
    </source>
</evidence>
<dbReference type="AlphaFoldDB" id="M0ZXW8"/>
<accession>M0ZXW8</accession>
<organism evidence="3 4">
    <name type="scientific">Solanum tuberosum</name>
    <name type="common">Potato</name>
    <dbReference type="NCBI Taxonomy" id="4113"/>
    <lineage>
        <taxon>Eukaryota</taxon>
        <taxon>Viridiplantae</taxon>
        <taxon>Streptophyta</taxon>
        <taxon>Embryophyta</taxon>
        <taxon>Tracheophyta</taxon>
        <taxon>Spermatophyta</taxon>
        <taxon>Magnoliopsida</taxon>
        <taxon>eudicotyledons</taxon>
        <taxon>Gunneridae</taxon>
        <taxon>Pentapetalae</taxon>
        <taxon>asterids</taxon>
        <taxon>lamiids</taxon>
        <taxon>Solanales</taxon>
        <taxon>Solanaceae</taxon>
        <taxon>Solanoideae</taxon>
        <taxon>Solaneae</taxon>
        <taxon>Solanum</taxon>
    </lineage>
</organism>
<name>M0ZXW8_SOLTU</name>
<feature type="region of interest" description="Disordered" evidence="2">
    <location>
        <begin position="70"/>
        <end position="97"/>
    </location>
</feature>
<reference evidence="4" key="1">
    <citation type="journal article" date="2011" name="Nature">
        <title>Genome sequence and analysis of the tuber crop potato.</title>
        <authorList>
            <consortium name="The Potato Genome Sequencing Consortium"/>
        </authorList>
    </citation>
    <scope>NUCLEOTIDE SEQUENCE [LARGE SCALE GENOMIC DNA]</scope>
    <source>
        <strain evidence="4">cv. DM1-3 516 R44</strain>
    </source>
</reference>
<evidence type="ECO:0000256" key="1">
    <source>
        <dbReference type="SAM" id="Coils"/>
    </source>
</evidence>
<dbReference type="InParanoid" id="M0ZXW8"/>
<dbReference type="PaxDb" id="4113-PGSC0003DMT400010354"/>
<keyword evidence="4" id="KW-1185">Reference proteome</keyword>
<feature type="coiled-coil region" evidence="1">
    <location>
        <begin position="163"/>
        <end position="225"/>
    </location>
</feature>
<dbReference type="HOGENOM" id="CLU_1196647_0_0_1"/>
<reference evidence="3" key="2">
    <citation type="submission" date="2015-06" db="UniProtKB">
        <authorList>
            <consortium name="EnsemblPlants"/>
        </authorList>
    </citation>
    <scope>IDENTIFICATION</scope>
    <source>
        <strain evidence="3">DM1-3 516 R44</strain>
    </source>
</reference>
<keyword evidence="1" id="KW-0175">Coiled coil</keyword>
<dbReference type="Proteomes" id="UP000011115">
    <property type="component" value="Unassembled WGS sequence"/>
</dbReference>
<sequence>MIGRTAQCKKLEHKLNYQNDHSPGRYALALSHTPYPIPQIQSLQLYGVFSKDCTTFNLLSISSFEESASSNQNHPAEICGSEAHTDDTLGIDDDSNRHDIEGAKVSSLAENEKHCRMDSEATFEEKIKQLQKDKVSHMQKEAIFEEKLKQFSREKDASLLKEEASFEMKIMQLQDEISSLRRQEANQEEKIRQLHMEKDVYLQKEAGLEKRNNELVDEVEKLNSKRVMNPEV</sequence>
<evidence type="ECO:0000313" key="4">
    <source>
        <dbReference type="Proteomes" id="UP000011115"/>
    </source>
</evidence>
<proteinExistence type="predicted"/>
<dbReference type="Gramene" id="PGSC0003DMT400010354">
    <property type="protein sequence ID" value="PGSC0003DMT400010354"/>
    <property type="gene ID" value="PGSC0003DMG400004043"/>
</dbReference>